<keyword evidence="3" id="KW-0812">Transmembrane</keyword>
<feature type="chain" id="PRO_5038785202" description="DUF4349 domain-containing protein" evidence="4">
    <location>
        <begin position="24"/>
        <end position="296"/>
    </location>
</feature>
<evidence type="ECO:0000256" key="4">
    <source>
        <dbReference type="SAM" id="SignalP"/>
    </source>
</evidence>
<feature type="compositionally biased region" description="Acidic residues" evidence="2">
    <location>
        <begin position="28"/>
        <end position="37"/>
    </location>
</feature>
<evidence type="ECO:0000259" key="5">
    <source>
        <dbReference type="Pfam" id="PF14257"/>
    </source>
</evidence>
<keyword evidence="3" id="KW-0472">Membrane</keyword>
<feature type="coiled-coil region" evidence="1">
    <location>
        <begin position="181"/>
        <end position="215"/>
    </location>
</feature>
<keyword evidence="3" id="KW-1133">Transmembrane helix</keyword>
<dbReference type="InterPro" id="IPR025645">
    <property type="entry name" value="DUF4349"/>
</dbReference>
<evidence type="ECO:0000313" key="6">
    <source>
        <dbReference type="EMBL" id="SFG00575.1"/>
    </source>
</evidence>
<evidence type="ECO:0000256" key="3">
    <source>
        <dbReference type="SAM" id="Phobius"/>
    </source>
</evidence>
<keyword evidence="4" id="KW-0732">Signal</keyword>
<feature type="compositionally biased region" description="Polar residues" evidence="2">
    <location>
        <begin position="45"/>
        <end position="54"/>
    </location>
</feature>
<gene>
    <name evidence="6" type="ORF">SAMN05216353_11823</name>
</gene>
<name>A0A1I2N9H7_9BACI</name>
<feature type="region of interest" description="Disordered" evidence="2">
    <location>
        <begin position="27"/>
        <end position="59"/>
    </location>
</feature>
<dbReference type="Proteomes" id="UP000198897">
    <property type="component" value="Unassembled WGS sequence"/>
</dbReference>
<dbReference type="OrthoDB" id="5381491at2"/>
<accession>A0A1I2N9H7</accession>
<feature type="transmembrane region" description="Helical" evidence="3">
    <location>
        <begin position="259"/>
        <end position="287"/>
    </location>
</feature>
<evidence type="ECO:0000256" key="1">
    <source>
        <dbReference type="SAM" id="Coils"/>
    </source>
</evidence>
<feature type="signal peptide" evidence="4">
    <location>
        <begin position="1"/>
        <end position="23"/>
    </location>
</feature>
<dbReference type="AlphaFoldDB" id="A0A1I2N9H7"/>
<evidence type="ECO:0000256" key="2">
    <source>
        <dbReference type="SAM" id="MobiDB-lite"/>
    </source>
</evidence>
<dbReference type="EMBL" id="FOOG01000018">
    <property type="protein sequence ID" value="SFG00575.1"/>
    <property type="molecule type" value="Genomic_DNA"/>
</dbReference>
<proteinExistence type="predicted"/>
<reference evidence="7" key="1">
    <citation type="submission" date="2016-10" db="EMBL/GenBank/DDBJ databases">
        <authorList>
            <person name="Varghese N."/>
            <person name="Submissions S."/>
        </authorList>
    </citation>
    <scope>NUCLEOTIDE SEQUENCE [LARGE SCALE GENOMIC DNA]</scope>
    <source>
        <strain evidence="7">FP5</strain>
    </source>
</reference>
<dbReference type="PROSITE" id="PS51257">
    <property type="entry name" value="PROKAR_LIPOPROTEIN"/>
    <property type="match status" value="1"/>
</dbReference>
<keyword evidence="7" id="KW-1185">Reference proteome</keyword>
<evidence type="ECO:0000313" key="7">
    <source>
        <dbReference type="Proteomes" id="UP000198897"/>
    </source>
</evidence>
<keyword evidence="1" id="KW-0175">Coiled coil</keyword>
<feature type="domain" description="DUF4349" evidence="5">
    <location>
        <begin position="71"/>
        <end position="285"/>
    </location>
</feature>
<dbReference type="Pfam" id="PF14257">
    <property type="entry name" value="DUF4349"/>
    <property type="match status" value="1"/>
</dbReference>
<protein>
    <recommendedName>
        <fullName evidence="5">DUF4349 domain-containing protein</fullName>
    </recommendedName>
</protein>
<dbReference type="RefSeq" id="WP_089752096.1">
    <property type="nucleotide sequence ID" value="NZ_FOOG01000018.1"/>
</dbReference>
<sequence>MVKKVLKLALSLMLLLAVSAACSQNEDNSAETSEEAASDSAESNGLSETPSQADNNEENGSARIAQNSEERMMVYEANIDVETNNYNQFHQHLQEKMNQQDAHMVESNISKNEQGRRQGHIRIRVPQPNFESLLTGVEEISSEVLSRNISGRDVTEEYVDLESRLQAKEKIESRLLNFLDQAEATEDLIKISQDLERVQSEIEVLKGKINYLENQSDFSTITVSIQETAAGANLNNSPGNIWEETKLAFINSLHYVGQFFSWLVVFFLGYSPFLVLIAGVGLLFWLVRRNKKKSSS</sequence>
<organism evidence="6 7">
    <name type="scientific">Halobacillus alkaliphilus</name>
    <dbReference type="NCBI Taxonomy" id="396056"/>
    <lineage>
        <taxon>Bacteria</taxon>
        <taxon>Bacillati</taxon>
        <taxon>Bacillota</taxon>
        <taxon>Bacilli</taxon>
        <taxon>Bacillales</taxon>
        <taxon>Bacillaceae</taxon>
        <taxon>Halobacillus</taxon>
    </lineage>
</organism>